<dbReference type="HOGENOM" id="CLU_2355516_0_0_6"/>
<keyword evidence="2" id="KW-1185">Reference proteome</keyword>
<dbReference type="GeneID" id="75056427"/>
<gene>
    <name evidence="1" type="ordered locus">EFER_2543</name>
</gene>
<dbReference type="OrthoDB" id="7065256at2"/>
<sequence>MEQVNKFTDMIASFILTFRSTDDFDNELISTLYKTLEDIQILYCDTNVIDKEIAYGLFVLHDNLRGAILSWTNEDKILISEISSRIDRYIEKIFLS</sequence>
<reference evidence="2" key="1">
    <citation type="journal article" date="2009" name="PLoS Genet.">
        <title>Organised genome dynamics in the Escherichia coli species results in highly diverse adaptive paths.</title>
        <authorList>
            <person name="Touchon M."/>
            <person name="Hoede C."/>
            <person name="Tenaillon O."/>
            <person name="Barbe V."/>
            <person name="Baeriswyl S."/>
            <person name="Bidet P."/>
            <person name="Bingen E."/>
            <person name="Bonacorsi S."/>
            <person name="Bouchier C."/>
            <person name="Bouvet O."/>
            <person name="Calteau A."/>
            <person name="Chiapello H."/>
            <person name="Clermont O."/>
            <person name="Cruveiller S."/>
            <person name="Danchin A."/>
            <person name="Diard M."/>
            <person name="Dossat C."/>
            <person name="Karoui M.E."/>
            <person name="Frapy E."/>
            <person name="Garry L."/>
            <person name="Ghigo J.M."/>
            <person name="Gilles A.M."/>
            <person name="Johnson J."/>
            <person name="Le Bouguenec C."/>
            <person name="Lescat M."/>
            <person name="Mangenot S."/>
            <person name="Martinez-Jehanne V."/>
            <person name="Matic I."/>
            <person name="Nassif X."/>
            <person name="Oztas S."/>
            <person name="Petit M.A."/>
            <person name="Pichon C."/>
            <person name="Rouy Z."/>
            <person name="Ruf C.S."/>
            <person name="Schneider D."/>
            <person name="Tourret J."/>
            <person name="Vacherie B."/>
            <person name="Vallenet D."/>
            <person name="Medigue C."/>
            <person name="Rocha E.P.C."/>
            <person name="Denamur E."/>
        </authorList>
    </citation>
    <scope>NUCLEOTIDE SEQUENCE [LARGE SCALE GENOMIC DNA]</scope>
    <source>
        <strain evidence="2">ATCC 35469 / DSM 13698 / BCRC 15582 / CCUG 18766 / IAM 14443 / JCM 21226 / LMG 7866 / NBRC 102419 / NCTC 12128 / CDC 0568-73</strain>
    </source>
</reference>
<dbReference type="EMBL" id="CU928158">
    <property type="protein sequence ID" value="CAQ90038.1"/>
    <property type="molecule type" value="Genomic_DNA"/>
</dbReference>
<accession>B7LLP6</accession>
<evidence type="ECO:0000313" key="1">
    <source>
        <dbReference type="EMBL" id="CAQ90038.1"/>
    </source>
</evidence>
<organism evidence="1 2">
    <name type="scientific">Escherichia fergusonii (strain ATCC 35469 / DSM 13698 / CCUG 18766 / IAM 14443 / JCM 21226 / LMG 7866 / NBRC 102419 / NCTC 12128 / CDC 0568-73)</name>
    <dbReference type="NCBI Taxonomy" id="585054"/>
    <lineage>
        <taxon>Bacteria</taxon>
        <taxon>Pseudomonadati</taxon>
        <taxon>Pseudomonadota</taxon>
        <taxon>Gammaproteobacteria</taxon>
        <taxon>Enterobacterales</taxon>
        <taxon>Enterobacteriaceae</taxon>
        <taxon>Escherichia</taxon>
    </lineage>
</organism>
<dbReference type="Proteomes" id="UP000000745">
    <property type="component" value="Chromosome"/>
</dbReference>
<dbReference type="KEGG" id="efe:EFER_2543"/>
<dbReference type="AlphaFoldDB" id="B7LLP6"/>
<proteinExistence type="predicted"/>
<evidence type="ECO:0000313" key="2">
    <source>
        <dbReference type="Proteomes" id="UP000000745"/>
    </source>
</evidence>
<dbReference type="RefSeq" id="WP_000438673.1">
    <property type="nucleotide sequence ID" value="NC_011740.1"/>
</dbReference>
<name>B7LLP6_ESCF3</name>
<protein>
    <submittedName>
        <fullName evidence="1">Uncharacterized protein</fullName>
    </submittedName>
</protein>